<dbReference type="Proteomes" id="UP000837857">
    <property type="component" value="Chromosome 18"/>
</dbReference>
<reference evidence="2" key="1">
    <citation type="submission" date="2022-03" db="EMBL/GenBank/DDBJ databases">
        <authorList>
            <person name="Martin H S."/>
        </authorList>
    </citation>
    <scope>NUCLEOTIDE SEQUENCE</scope>
</reference>
<protein>
    <submittedName>
        <fullName evidence="2">Uncharacterized protein</fullName>
    </submittedName>
</protein>
<proteinExistence type="predicted"/>
<evidence type="ECO:0000313" key="3">
    <source>
        <dbReference type="Proteomes" id="UP000837857"/>
    </source>
</evidence>
<accession>A0ABN8I574</accession>
<dbReference type="EMBL" id="OW152830">
    <property type="protein sequence ID" value="CAH2048947.1"/>
    <property type="molecule type" value="Genomic_DNA"/>
</dbReference>
<feature type="compositionally biased region" description="Polar residues" evidence="1">
    <location>
        <begin position="95"/>
        <end position="107"/>
    </location>
</feature>
<evidence type="ECO:0000256" key="1">
    <source>
        <dbReference type="SAM" id="MobiDB-lite"/>
    </source>
</evidence>
<gene>
    <name evidence="2" type="ORF">IPOD504_LOCUS6504</name>
</gene>
<feature type="region of interest" description="Disordered" evidence="1">
    <location>
        <begin position="75"/>
        <end position="107"/>
    </location>
</feature>
<feature type="non-terminal residue" evidence="2">
    <location>
        <position position="1"/>
    </location>
</feature>
<evidence type="ECO:0000313" key="2">
    <source>
        <dbReference type="EMBL" id="CAH2048947.1"/>
    </source>
</evidence>
<organism evidence="2 3">
    <name type="scientific">Iphiclides podalirius</name>
    <name type="common">scarce swallowtail</name>
    <dbReference type="NCBI Taxonomy" id="110791"/>
    <lineage>
        <taxon>Eukaryota</taxon>
        <taxon>Metazoa</taxon>
        <taxon>Ecdysozoa</taxon>
        <taxon>Arthropoda</taxon>
        <taxon>Hexapoda</taxon>
        <taxon>Insecta</taxon>
        <taxon>Pterygota</taxon>
        <taxon>Neoptera</taxon>
        <taxon>Endopterygota</taxon>
        <taxon>Lepidoptera</taxon>
        <taxon>Glossata</taxon>
        <taxon>Ditrysia</taxon>
        <taxon>Papilionoidea</taxon>
        <taxon>Papilionidae</taxon>
        <taxon>Papilioninae</taxon>
        <taxon>Iphiclides</taxon>
    </lineage>
</organism>
<keyword evidence="3" id="KW-1185">Reference proteome</keyword>
<name>A0ABN8I574_9NEOP</name>
<sequence length="107" mass="12307">MSDGDVSLIRDEDLLRRMWQQTQDFSRKKEIRAHMYRLREERLRNLYSPEPNADTKGCEFTSSQGHVKSFADQSFQSMKSKEVRDAGSPPKEFTYSGQGATSIPTQA</sequence>